<evidence type="ECO:0000256" key="1">
    <source>
        <dbReference type="SAM" id="Coils"/>
    </source>
</evidence>
<reference evidence="2 3" key="1">
    <citation type="journal article" date="2015" name="Int. J. Syst. Evol. Microbiol.">
        <title>Micromonospora costi sp. nov., isolated from a leaf of Costus speciosus.</title>
        <authorList>
            <person name="Thawai C."/>
        </authorList>
    </citation>
    <scope>NUCLEOTIDE SEQUENCE [LARGE SCALE GENOMIC DNA]</scope>
    <source>
        <strain evidence="2 3">CS1-12</strain>
    </source>
</reference>
<dbReference type="RefSeq" id="WP_120780975.1">
    <property type="nucleotide sequence ID" value="NZ_JBHLUP010000001.1"/>
</dbReference>
<keyword evidence="1" id="KW-0175">Coiled coil</keyword>
<comment type="caution">
    <text evidence="2">The sequence shown here is derived from an EMBL/GenBank/DDBJ whole genome shotgun (WGS) entry which is preliminary data.</text>
</comment>
<gene>
    <name evidence="2" type="ORF">D7193_19745</name>
</gene>
<dbReference type="AlphaFoldDB" id="A0A3B0A1F5"/>
<dbReference type="Proteomes" id="UP000279968">
    <property type="component" value="Unassembled WGS sequence"/>
</dbReference>
<dbReference type="OrthoDB" id="3627085at2"/>
<sequence length="108" mass="11471">MENLHVDIDSLRRGAEQLEAAKETVREAFEGFQAAAEGYADAFGGDDIGTLLAVAHSACVEAATECFDTNVSELETYVDGLLDMADNYQSVEDDIAASFSRMLGSLGG</sequence>
<dbReference type="Gene3D" id="1.10.287.1060">
    <property type="entry name" value="ESAT-6-like"/>
    <property type="match status" value="1"/>
</dbReference>
<organism evidence="2 3">
    <name type="scientific">Micromonospora costi</name>
    <dbReference type="NCBI Taxonomy" id="1530042"/>
    <lineage>
        <taxon>Bacteria</taxon>
        <taxon>Bacillati</taxon>
        <taxon>Actinomycetota</taxon>
        <taxon>Actinomycetes</taxon>
        <taxon>Micromonosporales</taxon>
        <taxon>Micromonosporaceae</taxon>
        <taxon>Micromonospora</taxon>
    </lineage>
</organism>
<evidence type="ECO:0000313" key="3">
    <source>
        <dbReference type="Proteomes" id="UP000279968"/>
    </source>
</evidence>
<accession>A0A3B0A1F5</accession>
<keyword evidence="3" id="KW-1185">Reference proteome</keyword>
<proteinExistence type="predicted"/>
<dbReference type="EMBL" id="RBAN01000003">
    <property type="protein sequence ID" value="RKN54249.1"/>
    <property type="molecule type" value="Genomic_DNA"/>
</dbReference>
<evidence type="ECO:0000313" key="2">
    <source>
        <dbReference type="EMBL" id="RKN54249.1"/>
    </source>
</evidence>
<protein>
    <submittedName>
        <fullName evidence="2">PE domain-containing protein</fullName>
    </submittedName>
</protein>
<feature type="coiled-coil region" evidence="1">
    <location>
        <begin position="1"/>
        <end position="35"/>
    </location>
</feature>
<name>A0A3B0A1F5_9ACTN</name>